<accession>A0A2H0Y0Y6</accession>
<dbReference type="InterPro" id="IPR003423">
    <property type="entry name" value="OMP_efflux"/>
</dbReference>
<comment type="caution">
    <text evidence="2">The sequence shown here is derived from an EMBL/GenBank/DDBJ whole genome shotgun (WGS) entry which is preliminary data.</text>
</comment>
<dbReference type="InterPro" id="IPR010131">
    <property type="entry name" value="MdtP/NodT-like"/>
</dbReference>
<dbReference type="PANTHER" id="PTHR30203:SF24">
    <property type="entry name" value="BLR4935 PROTEIN"/>
    <property type="match status" value="1"/>
</dbReference>
<gene>
    <name evidence="2" type="ORF">COT42_03645</name>
</gene>
<name>A0A2H0Y0Y6_UNCSA</name>
<proteinExistence type="inferred from homology"/>
<dbReference type="Pfam" id="PF02321">
    <property type="entry name" value="OEP"/>
    <property type="match status" value="2"/>
</dbReference>
<dbReference type="AlphaFoldDB" id="A0A2H0Y0Y6"/>
<dbReference type="EMBL" id="PEYM01000062">
    <property type="protein sequence ID" value="PIS30143.1"/>
    <property type="molecule type" value="Genomic_DNA"/>
</dbReference>
<dbReference type="Gene3D" id="1.20.1600.10">
    <property type="entry name" value="Outer membrane efflux proteins (OEP)"/>
    <property type="match status" value="1"/>
</dbReference>
<sequence length="404" mass="44843">MRGFIVFILLILLVFPGFSLTIDQAINLAKESNPALAKAKRQAAAAGAATVQKSWLASPILMLEYQQIPPGSSNLADAEMRMYGLAQNIPWPNKLWLKRSAALQAENAVKYEVQDYSWQLRAQVVEAYFQLYFAQKKLELNQANLGIVKGLEKVSESKYLVGRAAQVDLLSAQVEAAVLENNDLTLEEEFGLAEIRGKKLLNTQEAFVTESDPTFLIVLPGLTSLKASALANNPKLLAIKAEVSVRQNLHDLAKAELLPDFKTTWLQRENAAGPAGWDLKFALEIPLWFWTDAAKIRQAGYEVEGSANFLLDYQNALKEKVASEFVGLSNALRSAKVYREVIVPKATQALGSARTAYLTDKLDFFTLLGTQRQLLNVQLKYYDNLVMAQIHKARLEALIGGELK</sequence>
<dbReference type="SUPFAM" id="SSF56954">
    <property type="entry name" value="Outer membrane efflux proteins (OEP)"/>
    <property type="match status" value="1"/>
</dbReference>
<dbReference type="Proteomes" id="UP000231343">
    <property type="component" value="Unassembled WGS sequence"/>
</dbReference>
<evidence type="ECO:0000313" key="3">
    <source>
        <dbReference type="Proteomes" id="UP000231343"/>
    </source>
</evidence>
<evidence type="ECO:0008006" key="4">
    <source>
        <dbReference type="Google" id="ProtNLM"/>
    </source>
</evidence>
<comment type="similarity">
    <text evidence="1">Belongs to the outer membrane factor (OMF) (TC 1.B.17) family.</text>
</comment>
<evidence type="ECO:0000313" key="2">
    <source>
        <dbReference type="EMBL" id="PIS30143.1"/>
    </source>
</evidence>
<evidence type="ECO:0000256" key="1">
    <source>
        <dbReference type="ARBA" id="ARBA00007613"/>
    </source>
</evidence>
<reference evidence="2 3" key="1">
    <citation type="submission" date="2017-09" db="EMBL/GenBank/DDBJ databases">
        <title>Depth-based differentiation of microbial function through sediment-hosted aquifers and enrichment of novel symbionts in the deep terrestrial subsurface.</title>
        <authorList>
            <person name="Probst A.J."/>
            <person name="Ladd B."/>
            <person name="Jarett J.K."/>
            <person name="Geller-Mcgrath D.E."/>
            <person name="Sieber C.M."/>
            <person name="Emerson J.B."/>
            <person name="Anantharaman K."/>
            <person name="Thomas B.C."/>
            <person name="Malmstrom R."/>
            <person name="Stieglmeier M."/>
            <person name="Klingl A."/>
            <person name="Woyke T."/>
            <person name="Ryan C.M."/>
            <person name="Banfield J.F."/>
        </authorList>
    </citation>
    <scope>NUCLEOTIDE SEQUENCE [LARGE SCALE GENOMIC DNA]</scope>
    <source>
        <strain evidence="2">CG08_land_8_20_14_0_20_45_16</strain>
    </source>
</reference>
<protein>
    <recommendedName>
        <fullName evidence="4">TolC family protein</fullName>
    </recommendedName>
</protein>
<dbReference type="GO" id="GO:0015562">
    <property type="term" value="F:efflux transmembrane transporter activity"/>
    <property type="evidence" value="ECO:0007669"/>
    <property type="project" value="InterPro"/>
</dbReference>
<organism evidence="2 3">
    <name type="scientific">Candidatus Saganbacteria bacterium CG08_land_8_20_14_0_20_45_16</name>
    <dbReference type="NCBI Taxonomy" id="2014293"/>
    <lineage>
        <taxon>Bacteria</taxon>
        <taxon>Bacillati</taxon>
        <taxon>Saganbacteria</taxon>
    </lineage>
</organism>
<dbReference type="PANTHER" id="PTHR30203">
    <property type="entry name" value="OUTER MEMBRANE CATION EFFLUX PROTEIN"/>
    <property type="match status" value="1"/>
</dbReference>